<dbReference type="Pfam" id="PF03401">
    <property type="entry name" value="TctC"/>
    <property type="match status" value="1"/>
</dbReference>
<dbReference type="InterPro" id="IPR006311">
    <property type="entry name" value="TAT_signal"/>
</dbReference>
<sequence length="333" mass="34530">MRSSRRTILAVMLGAVASLAGVSGPAAADAYPSKPIRLVVPFPAGGTTDILARAVAAELSKLPGWNVVVDNRPGAGGNIGADLVAKAPPDGYTLLMGTVGTHGINQSLYGKLPFDPVKDFAPITEVAAVPNVLVVNPAFAQQNQINTVNDLIAYARAHPGKLNMASSGNGTSIHLAGELFKTQTHTYMVHFPYKGSGPALTDLAGGTMQLMFDNLPSSIALIKAGKLKALAVTSAKPSAALPGVGTIAELAKLPNYEASSWFGLLAPAGTPHEVVVRIQQEVARSLATPAMRDKLQAQGADPVGNTPEQFAAFIRAELAKWSKVVKDSGAKVD</sequence>
<dbReference type="SUPFAM" id="SSF53850">
    <property type="entry name" value="Periplasmic binding protein-like II"/>
    <property type="match status" value="1"/>
</dbReference>
<gene>
    <name evidence="3" type="ORF">BKK80_18645</name>
</gene>
<dbReference type="RefSeq" id="WP_071070438.1">
    <property type="nucleotide sequence ID" value="NZ_CP017754.1"/>
</dbReference>
<dbReference type="Proteomes" id="UP000177515">
    <property type="component" value="Chromosome 1"/>
</dbReference>
<accession>A0ABN4TRY9</accession>
<proteinExistence type="inferred from homology"/>
<dbReference type="PIRSF" id="PIRSF017082">
    <property type="entry name" value="YflP"/>
    <property type="match status" value="1"/>
</dbReference>
<dbReference type="CDD" id="cd13578">
    <property type="entry name" value="PBP2_Bug27"/>
    <property type="match status" value="1"/>
</dbReference>
<keyword evidence="2" id="KW-0732">Signal</keyword>
<dbReference type="InterPro" id="IPR042100">
    <property type="entry name" value="Bug_dom1"/>
</dbReference>
<evidence type="ECO:0000313" key="4">
    <source>
        <dbReference type="Proteomes" id="UP000177515"/>
    </source>
</evidence>
<evidence type="ECO:0000256" key="2">
    <source>
        <dbReference type="SAM" id="SignalP"/>
    </source>
</evidence>
<keyword evidence="4" id="KW-1185">Reference proteome</keyword>
<dbReference type="Gene3D" id="3.40.190.10">
    <property type="entry name" value="Periplasmic binding protein-like II"/>
    <property type="match status" value="1"/>
</dbReference>
<dbReference type="Gene3D" id="3.40.190.150">
    <property type="entry name" value="Bordetella uptake gene, domain 1"/>
    <property type="match status" value="1"/>
</dbReference>
<dbReference type="PANTHER" id="PTHR42928">
    <property type="entry name" value="TRICARBOXYLATE-BINDING PROTEIN"/>
    <property type="match status" value="1"/>
</dbReference>
<reference evidence="3 4" key="1">
    <citation type="submission" date="2016-10" db="EMBL/GenBank/DDBJ databases">
        <title>Complete genome sequences of three Cupriavidus strains isolated from various Malaysian environments.</title>
        <authorList>
            <person name="Abdullah A.A.-A."/>
            <person name="Shafie N.A.H."/>
            <person name="Lau N.S."/>
        </authorList>
    </citation>
    <scope>NUCLEOTIDE SEQUENCE [LARGE SCALE GENOMIC DNA]</scope>
    <source>
        <strain evidence="3 4">USMAA1020</strain>
    </source>
</reference>
<protein>
    <submittedName>
        <fullName evidence="3">MFS transporter</fullName>
    </submittedName>
</protein>
<feature type="signal peptide" evidence="2">
    <location>
        <begin position="1"/>
        <end position="28"/>
    </location>
</feature>
<comment type="similarity">
    <text evidence="1">Belongs to the UPF0065 (bug) family.</text>
</comment>
<evidence type="ECO:0000313" key="3">
    <source>
        <dbReference type="EMBL" id="AOZ07630.1"/>
    </source>
</evidence>
<dbReference type="PANTHER" id="PTHR42928:SF5">
    <property type="entry name" value="BLR1237 PROTEIN"/>
    <property type="match status" value="1"/>
</dbReference>
<dbReference type="EMBL" id="CP017754">
    <property type="protein sequence ID" value="AOZ07630.1"/>
    <property type="molecule type" value="Genomic_DNA"/>
</dbReference>
<name>A0ABN4TRY9_9BURK</name>
<dbReference type="PROSITE" id="PS51318">
    <property type="entry name" value="TAT"/>
    <property type="match status" value="1"/>
</dbReference>
<organism evidence="3 4">
    <name type="scientific">Cupriavidus malaysiensis</name>
    <dbReference type="NCBI Taxonomy" id="367825"/>
    <lineage>
        <taxon>Bacteria</taxon>
        <taxon>Pseudomonadati</taxon>
        <taxon>Pseudomonadota</taxon>
        <taxon>Betaproteobacteria</taxon>
        <taxon>Burkholderiales</taxon>
        <taxon>Burkholderiaceae</taxon>
        <taxon>Cupriavidus</taxon>
    </lineage>
</organism>
<evidence type="ECO:0000256" key="1">
    <source>
        <dbReference type="ARBA" id="ARBA00006987"/>
    </source>
</evidence>
<dbReference type="InterPro" id="IPR005064">
    <property type="entry name" value="BUG"/>
</dbReference>
<feature type="chain" id="PRO_5047439171" evidence="2">
    <location>
        <begin position="29"/>
        <end position="333"/>
    </location>
</feature>